<dbReference type="GO" id="GO:0006357">
    <property type="term" value="P:regulation of transcription by RNA polymerase II"/>
    <property type="evidence" value="ECO:0007669"/>
    <property type="project" value="TreeGrafter"/>
</dbReference>
<feature type="region of interest" description="Disordered" evidence="2">
    <location>
        <begin position="327"/>
        <end position="365"/>
    </location>
</feature>
<dbReference type="SMART" id="SM00225">
    <property type="entry name" value="BTB"/>
    <property type="match status" value="1"/>
</dbReference>
<feature type="compositionally biased region" description="Low complexity" evidence="2">
    <location>
        <begin position="1"/>
        <end position="28"/>
    </location>
</feature>
<feature type="region of interest" description="Disordered" evidence="2">
    <location>
        <begin position="617"/>
        <end position="654"/>
    </location>
</feature>
<feature type="compositionally biased region" description="Low complexity" evidence="2">
    <location>
        <begin position="241"/>
        <end position="257"/>
    </location>
</feature>
<feature type="region of interest" description="Disordered" evidence="2">
    <location>
        <begin position="177"/>
        <end position="257"/>
    </location>
</feature>
<dbReference type="InterPro" id="IPR000210">
    <property type="entry name" value="BTB/POZ_dom"/>
</dbReference>
<proteinExistence type="predicted"/>
<feature type="compositionally biased region" description="Low complexity" evidence="2">
    <location>
        <begin position="329"/>
        <end position="353"/>
    </location>
</feature>
<dbReference type="PROSITE" id="PS50097">
    <property type="entry name" value="BTB"/>
    <property type="match status" value="1"/>
</dbReference>
<evidence type="ECO:0000259" key="3">
    <source>
        <dbReference type="PROSITE" id="PS50097"/>
    </source>
</evidence>
<feature type="compositionally biased region" description="Polar residues" evidence="2">
    <location>
        <begin position="617"/>
        <end position="640"/>
    </location>
</feature>
<keyword evidence="1" id="KW-0539">Nucleus</keyword>
<feature type="compositionally biased region" description="Low complexity" evidence="2">
    <location>
        <begin position="192"/>
        <end position="223"/>
    </location>
</feature>
<dbReference type="Proteomes" id="UP000790347">
    <property type="component" value="Unassembled WGS sequence"/>
</dbReference>
<dbReference type="InterPro" id="IPR051095">
    <property type="entry name" value="Dros_DevTransReg"/>
</dbReference>
<reference evidence="4" key="2">
    <citation type="journal article" date="2022" name="Res Sq">
        <title>Comparative Genomics Reveals Insights into the Divergent Evolution of Astigmatic Mites and Household Pest Adaptations.</title>
        <authorList>
            <person name="Xiong Q."/>
            <person name="Wan A.T.-Y."/>
            <person name="Liu X.-Y."/>
            <person name="Fung C.S.-H."/>
            <person name="Xiao X."/>
            <person name="Malainual N."/>
            <person name="Hou J."/>
            <person name="Wang L."/>
            <person name="Wang M."/>
            <person name="Yang K."/>
            <person name="Cui Y."/>
            <person name="Leung E."/>
            <person name="Nong W."/>
            <person name="Shin S.-K."/>
            <person name="Au S."/>
            <person name="Jeong K.Y."/>
            <person name="Chew F.T."/>
            <person name="Hui J."/>
            <person name="Leung T.F."/>
            <person name="Tungtrongchitr A."/>
            <person name="Zhong N."/>
            <person name="Liu Z."/>
            <person name="Tsui S."/>
        </authorList>
    </citation>
    <scope>NUCLEOTIDE SEQUENCE</scope>
    <source>
        <strain evidence="4">Derf</strain>
        <tissue evidence="4">Whole organism</tissue>
    </source>
</reference>
<protein>
    <recommendedName>
        <fullName evidence="3">BTB domain-containing protein</fullName>
    </recommendedName>
</protein>
<feature type="region of interest" description="Disordered" evidence="2">
    <location>
        <begin position="720"/>
        <end position="756"/>
    </location>
</feature>
<feature type="compositionally biased region" description="Low complexity" evidence="2">
    <location>
        <begin position="509"/>
        <end position="521"/>
    </location>
</feature>
<dbReference type="Gene3D" id="3.30.710.10">
    <property type="entry name" value="Potassium Channel Kv1.1, Chain A"/>
    <property type="match status" value="1"/>
</dbReference>
<accession>A0A922L0R5</accession>
<feature type="domain" description="BTB" evidence="3">
    <location>
        <begin position="64"/>
        <end position="130"/>
    </location>
</feature>
<feature type="region of interest" description="Disordered" evidence="2">
    <location>
        <begin position="502"/>
        <end position="535"/>
    </location>
</feature>
<dbReference type="InterPro" id="IPR011333">
    <property type="entry name" value="SKP1/BTB/POZ_sf"/>
</dbReference>
<evidence type="ECO:0000256" key="1">
    <source>
        <dbReference type="ARBA" id="ARBA00023242"/>
    </source>
</evidence>
<reference evidence="4" key="1">
    <citation type="submission" date="2013-05" db="EMBL/GenBank/DDBJ databases">
        <authorList>
            <person name="Yim A.K.Y."/>
            <person name="Chan T.F."/>
            <person name="Ji K.M."/>
            <person name="Liu X.Y."/>
            <person name="Zhou J.W."/>
            <person name="Li R.Q."/>
            <person name="Yang K.Y."/>
            <person name="Li J."/>
            <person name="Li M."/>
            <person name="Law P.T.W."/>
            <person name="Wu Y.L."/>
            <person name="Cai Z.L."/>
            <person name="Qin H."/>
            <person name="Bao Y."/>
            <person name="Leung R.K.K."/>
            <person name="Ng P.K.S."/>
            <person name="Zou J."/>
            <person name="Zhong X.J."/>
            <person name="Ran P.X."/>
            <person name="Zhong N.S."/>
            <person name="Liu Z.G."/>
            <person name="Tsui S.K.W."/>
        </authorList>
    </citation>
    <scope>NUCLEOTIDE SEQUENCE</scope>
    <source>
        <strain evidence="4">Derf</strain>
        <tissue evidence="4">Whole organism</tissue>
    </source>
</reference>
<dbReference type="AlphaFoldDB" id="A0A922L0R5"/>
<feature type="compositionally biased region" description="Polar residues" evidence="2">
    <location>
        <begin position="738"/>
        <end position="749"/>
    </location>
</feature>
<dbReference type="GO" id="GO:0005634">
    <property type="term" value="C:nucleus"/>
    <property type="evidence" value="ECO:0007669"/>
    <property type="project" value="TreeGrafter"/>
</dbReference>
<feature type="compositionally biased region" description="Low complexity" evidence="2">
    <location>
        <begin position="391"/>
        <end position="429"/>
    </location>
</feature>
<feature type="compositionally biased region" description="Low complexity" evidence="2">
    <location>
        <begin position="458"/>
        <end position="475"/>
    </location>
</feature>
<dbReference type="EMBL" id="ASGP02000009">
    <property type="protein sequence ID" value="KAH9491170.1"/>
    <property type="molecule type" value="Genomic_DNA"/>
</dbReference>
<dbReference type="SUPFAM" id="SSF54695">
    <property type="entry name" value="POZ domain"/>
    <property type="match status" value="1"/>
</dbReference>
<keyword evidence="5" id="KW-1185">Reference proteome</keyword>
<feature type="compositionally biased region" description="Acidic residues" evidence="2">
    <location>
        <begin position="177"/>
        <end position="191"/>
    </location>
</feature>
<comment type="caution">
    <text evidence="4">The sequence shown here is derived from an EMBL/GenBank/DDBJ whole genome shotgun (WGS) entry which is preliminary data.</text>
</comment>
<organism evidence="4 5">
    <name type="scientific">Dermatophagoides farinae</name>
    <name type="common">American house dust mite</name>
    <dbReference type="NCBI Taxonomy" id="6954"/>
    <lineage>
        <taxon>Eukaryota</taxon>
        <taxon>Metazoa</taxon>
        <taxon>Ecdysozoa</taxon>
        <taxon>Arthropoda</taxon>
        <taxon>Chelicerata</taxon>
        <taxon>Arachnida</taxon>
        <taxon>Acari</taxon>
        <taxon>Acariformes</taxon>
        <taxon>Sarcoptiformes</taxon>
        <taxon>Astigmata</taxon>
        <taxon>Psoroptidia</taxon>
        <taxon>Analgoidea</taxon>
        <taxon>Pyroglyphidae</taxon>
        <taxon>Dermatophagoidinae</taxon>
        <taxon>Dermatophagoides</taxon>
    </lineage>
</organism>
<dbReference type="Pfam" id="PF00651">
    <property type="entry name" value="BTB"/>
    <property type="match status" value="1"/>
</dbReference>
<dbReference type="CDD" id="cd18315">
    <property type="entry name" value="BTB_POZ_BAB-like"/>
    <property type="match status" value="1"/>
</dbReference>
<evidence type="ECO:0000313" key="4">
    <source>
        <dbReference type="EMBL" id="KAH9491170.1"/>
    </source>
</evidence>
<feature type="region of interest" description="Disordered" evidence="2">
    <location>
        <begin position="276"/>
        <end position="314"/>
    </location>
</feature>
<dbReference type="PANTHER" id="PTHR23110">
    <property type="entry name" value="BTB DOMAIN TRANSCRIPTION FACTOR"/>
    <property type="match status" value="1"/>
</dbReference>
<evidence type="ECO:0000313" key="5">
    <source>
        <dbReference type="Proteomes" id="UP000790347"/>
    </source>
</evidence>
<gene>
    <name evidence="4" type="ORF">DERF_015902</name>
</gene>
<feature type="compositionally biased region" description="Basic residues" evidence="2">
    <location>
        <begin position="226"/>
        <end position="238"/>
    </location>
</feature>
<evidence type="ECO:0000256" key="2">
    <source>
        <dbReference type="SAM" id="MobiDB-lite"/>
    </source>
</evidence>
<sequence>MANQNSNSSDLDGGSADGGVTTMESMETGGTGDVPINSYQVIRLNHQDRMSSAFESMLCDEMFCDVTIICNGQAVKAHRVILAAASSYFKEIFQHIPFGFCPIVFLKNFTNEDLNNILEFIYKGILVIPSDRIQSLIDSAKSLGIVGLATLQMNINDNNQNNNGNLSIIKNIITQNDDDDGGDDDDNDNDNDYNNIVNDKNIDISSSSATINQNNSNTTNNNNRLHTGRKKRGRKRKLPISNDNNKPVVVNNNNNSNDDLSTAITTTITTIVTNPVKPINDNDNNQFNNGSKIHKSFSSTTTNHQSNGLNQNLNDIKISNKPIIESITSSSSSSSPPSLSSLSSSSSSSSSPPKSNGLDNRNDKCNVNHTQLKTVNNLQKSIITNEKSIVSSSSSTTTTAAAANDDNTSNGNKSSGLLLGGKLLRNRNSQQSTTEKKSSISNNNCDQHQHHDGQISDNKNNNNSNSSSTSNTKNNKITKSKLRSWSQQIWQKNLATLRSSTKNTNVLPSCGSSSSSSSSSDSVDHDQSSNDNQNVVGVGSIISETTSKANDTKILKTTPANVDIKYEIPEGNLIRVEPRRGRPPKIKQSSTSFTTIQNQQVPRLSPLVLSTKSTKKLTNGTVNGHNGAVNGNSKAVGQQKSIKRGRGRPPLLKQDPYLREGALSNPKFLSNIAKSSSFTAASNTLTDVAATIVVPVQCSTSSLMTTNNNDNQNMKTIIPKQENIDDDDDDDGGDDNELTITNGTANIIDNNPKKTTTTTTLEMTTNNSISSTTNHATIST</sequence>
<feature type="region of interest" description="Disordered" evidence="2">
    <location>
        <begin position="1"/>
        <end position="34"/>
    </location>
</feature>
<feature type="compositionally biased region" description="Acidic residues" evidence="2">
    <location>
        <begin position="724"/>
        <end position="737"/>
    </location>
</feature>
<name>A0A922L0R5_DERFA</name>
<dbReference type="PANTHER" id="PTHR23110:SF109">
    <property type="entry name" value="FI07618P-RELATED"/>
    <property type="match status" value="1"/>
</dbReference>
<feature type="compositionally biased region" description="Polar residues" evidence="2">
    <location>
        <begin position="296"/>
        <end position="314"/>
    </location>
</feature>
<feature type="region of interest" description="Disordered" evidence="2">
    <location>
        <begin position="388"/>
        <end position="484"/>
    </location>
</feature>